<name>D3BIY6_HETP5</name>
<dbReference type="InParanoid" id="D3BIY6"/>
<dbReference type="EMBL" id="ADBJ01000037">
    <property type="protein sequence ID" value="EFA78760.1"/>
    <property type="molecule type" value="Genomic_DNA"/>
</dbReference>
<dbReference type="AlphaFoldDB" id="D3BIY6"/>
<comment type="caution">
    <text evidence="1">The sequence shown here is derived from an EMBL/GenBank/DDBJ whole genome shotgun (WGS) entry which is preliminary data.</text>
</comment>
<sequence length="172" mass="20046">MDEKGRKTLTGQVLAPNELTWYFSTAHPLIFDVYDEQNNKHEYQDKYYNPYMNNNSHDDFLNSITSSINNLNGDINKLNNYNNNNNNRNLNNHNNNNIYNSNINNYYNYNTNTNTKMNTSLPPHIEFPTKTELPAFNYNTTKPSAKCPHPYVEWITGGFICKKCNEVVRTSS</sequence>
<gene>
    <name evidence="1" type="ORF">PPL_08221</name>
</gene>
<evidence type="ECO:0000313" key="1">
    <source>
        <dbReference type="EMBL" id="EFA78760.1"/>
    </source>
</evidence>
<reference evidence="1 2" key="1">
    <citation type="journal article" date="2011" name="Genome Res.">
        <title>Phylogeny-wide analysis of social amoeba genomes highlights ancient origins for complex intercellular communication.</title>
        <authorList>
            <person name="Heidel A.J."/>
            <person name="Lawal H.M."/>
            <person name="Felder M."/>
            <person name="Schilde C."/>
            <person name="Helps N.R."/>
            <person name="Tunggal B."/>
            <person name="Rivero F."/>
            <person name="John U."/>
            <person name="Schleicher M."/>
            <person name="Eichinger L."/>
            <person name="Platzer M."/>
            <person name="Noegel A.A."/>
            <person name="Schaap P."/>
            <person name="Gloeckner G."/>
        </authorList>
    </citation>
    <scope>NUCLEOTIDE SEQUENCE [LARGE SCALE GENOMIC DNA]</scope>
    <source>
        <strain evidence="2">ATCC 26659 / Pp 5 / PN500</strain>
    </source>
</reference>
<dbReference type="RefSeq" id="XP_020430884.1">
    <property type="nucleotide sequence ID" value="XM_020579045.1"/>
</dbReference>
<accession>D3BIY6</accession>
<dbReference type="Proteomes" id="UP000001396">
    <property type="component" value="Unassembled WGS sequence"/>
</dbReference>
<protein>
    <submittedName>
        <fullName evidence="1">Uncharacterized protein</fullName>
    </submittedName>
</protein>
<dbReference type="GeneID" id="31363701"/>
<organism evidence="1 2">
    <name type="scientific">Heterostelium pallidum (strain ATCC 26659 / Pp 5 / PN500)</name>
    <name type="common">Cellular slime mold</name>
    <name type="synonym">Polysphondylium pallidum</name>
    <dbReference type="NCBI Taxonomy" id="670386"/>
    <lineage>
        <taxon>Eukaryota</taxon>
        <taxon>Amoebozoa</taxon>
        <taxon>Evosea</taxon>
        <taxon>Eumycetozoa</taxon>
        <taxon>Dictyostelia</taxon>
        <taxon>Acytosteliales</taxon>
        <taxon>Acytosteliaceae</taxon>
        <taxon>Heterostelium</taxon>
    </lineage>
</organism>
<evidence type="ECO:0000313" key="2">
    <source>
        <dbReference type="Proteomes" id="UP000001396"/>
    </source>
</evidence>
<keyword evidence="2" id="KW-1185">Reference proteome</keyword>
<proteinExistence type="predicted"/>